<keyword evidence="2" id="KW-1185">Reference proteome</keyword>
<reference evidence="2" key="1">
    <citation type="journal article" date="2019" name="Int. J. Syst. Evol. Microbiol.">
        <title>The Global Catalogue of Microorganisms (GCM) 10K type strain sequencing project: providing services to taxonomists for standard genome sequencing and annotation.</title>
        <authorList>
            <consortium name="The Broad Institute Genomics Platform"/>
            <consortium name="The Broad Institute Genome Sequencing Center for Infectious Disease"/>
            <person name="Wu L."/>
            <person name="Ma J."/>
        </authorList>
    </citation>
    <scope>NUCLEOTIDE SEQUENCE [LARGE SCALE GENOMIC DNA]</scope>
    <source>
        <strain evidence="2">JCM 17543</strain>
    </source>
</reference>
<gene>
    <name evidence="1" type="ORF">GCM10022276_17880</name>
</gene>
<proteinExistence type="predicted"/>
<accession>A0ABP7LCX1</accession>
<organism evidence="1 2">
    <name type="scientific">Sphingomonas limnosediminicola</name>
    <dbReference type="NCBI Taxonomy" id="940133"/>
    <lineage>
        <taxon>Bacteria</taxon>
        <taxon>Pseudomonadati</taxon>
        <taxon>Pseudomonadota</taxon>
        <taxon>Alphaproteobacteria</taxon>
        <taxon>Sphingomonadales</taxon>
        <taxon>Sphingomonadaceae</taxon>
        <taxon>Sphingomonas</taxon>
    </lineage>
</organism>
<evidence type="ECO:0000313" key="1">
    <source>
        <dbReference type="EMBL" id="GAA3899468.1"/>
    </source>
</evidence>
<evidence type="ECO:0000313" key="2">
    <source>
        <dbReference type="Proteomes" id="UP001500827"/>
    </source>
</evidence>
<name>A0ABP7LCX1_9SPHN</name>
<comment type="caution">
    <text evidence="1">The sequence shown here is derived from an EMBL/GenBank/DDBJ whole genome shotgun (WGS) entry which is preliminary data.</text>
</comment>
<protein>
    <submittedName>
        <fullName evidence="1">Uncharacterized protein</fullName>
    </submittedName>
</protein>
<sequence length="75" mass="8651">MVAHAEETGERRDGPAGDYIIRSRDSLDLRCQHSRVKAEPFDARLEEFYPQLAGFDQFDWPLDNASEDNSRKARP</sequence>
<dbReference type="EMBL" id="BAABBM010000001">
    <property type="protein sequence ID" value="GAA3899468.1"/>
    <property type="molecule type" value="Genomic_DNA"/>
</dbReference>
<dbReference type="Proteomes" id="UP001500827">
    <property type="component" value="Unassembled WGS sequence"/>
</dbReference>